<sequence length="70" mass="8021">METPNQDVHKHLQISFSVGRCQQTVARAVSKGLAGTWQQGQEQFLVFEKRNRFLVLMFFTAHLMNGSPGW</sequence>
<accession>A0AC59Z1K0</accession>
<dbReference type="EMBL" id="OX596106">
    <property type="protein sequence ID" value="CAN0154285.1"/>
    <property type="molecule type" value="Genomic_DNA"/>
</dbReference>
<dbReference type="Proteomes" id="UP001162501">
    <property type="component" value="Chromosome 22"/>
</dbReference>
<reference evidence="1" key="2">
    <citation type="submission" date="2025-03" db="EMBL/GenBank/DDBJ databases">
        <authorList>
            <consortium name="ELIXIR-Norway"/>
            <consortium name="Elixir Norway"/>
        </authorList>
    </citation>
    <scope>NUCLEOTIDE SEQUENCE</scope>
</reference>
<reference evidence="1" key="1">
    <citation type="submission" date="2023-05" db="EMBL/GenBank/DDBJ databases">
        <authorList>
            <consortium name="ELIXIR-Norway"/>
        </authorList>
    </citation>
    <scope>NUCLEOTIDE SEQUENCE</scope>
</reference>
<name>A0AC59Z1K0_RANTA</name>
<protein>
    <submittedName>
        <fullName evidence="1">Uncharacterized protein</fullName>
    </submittedName>
</protein>
<gene>
    <name evidence="1" type="ORF">MRATA1EN22A_LOCUS12849</name>
</gene>
<proteinExistence type="predicted"/>
<evidence type="ECO:0000313" key="1">
    <source>
        <dbReference type="EMBL" id="CAN0154285.1"/>
    </source>
</evidence>
<organism evidence="1 2">
    <name type="scientific">Rangifer tarandus platyrhynchus</name>
    <name type="common">Svalbard reindeer</name>
    <dbReference type="NCBI Taxonomy" id="3082113"/>
    <lineage>
        <taxon>Eukaryota</taxon>
        <taxon>Metazoa</taxon>
        <taxon>Chordata</taxon>
        <taxon>Craniata</taxon>
        <taxon>Vertebrata</taxon>
        <taxon>Euteleostomi</taxon>
        <taxon>Mammalia</taxon>
        <taxon>Eutheria</taxon>
        <taxon>Laurasiatheria</taxon>
        <taxon>Artiodactyla</taxon>
        <taxon>Ruminantia</taxon>
        <taxon>Pecora</taxon>
        <taxon>Cervidae</taxon>
        <taxon>Odocoileinae</taxon>
        <taxon>Rangifer</taxon>
    </lineage>
</organism>
<evidence type="ECO:0000313" key="2">
    <source>
        <dbReference type="Proteomes" id="UP001162501"/>
    </source>
</evidence>